<accession>A0AAD7XH28</accession>
<evidence type="ECO:0000256" key="6">
    <source>
        <dbReference type="ARBA" id="ARBA00035188"/>
    </source>
</evidence>
<dbReference type="InterPro" id="IPR036249">
    <property type="entry name" value="Thioredoxin-like_sf"/>
</dbReference>
<dbReference type="AlphaFoldDB" id="A0AAD7XH28"/>
<name>A0AAD7XH28_9STRA</name>
<evidence type="ECO:0000313" key="9">
    <source>
        <dbReference type="Proteomes" id="UP001230188"/>
    </source>
</evidence>
<dbReference type="Proteomes" id="UP001230188">
    <property type="component" value="Unassembled WGS sequence"/>
</dbReference>
<gene>
    <name evidence="8" type="ORF">CTAYLR_007620</name>
</gene>
<keyword evidence="5" id="KW-0687">Ribonucleoprotein</keyword>
<reference evidence="8" key="1">
    <citation type="submission" date="2023-01" db="EMBL/GenBank/DDBJ databases">
        <title>Metagenome sequencing of chrysophaentin producing Chrysophaeum taylorii.</title>
        <authorList>
            <person name="Davison J."/>
            <person name="Bewley C."/>
        </authorList>
    </citation>
    <scope>NUCLEOTIDE SEQUENCE</scope>
    <source>
        <strain evidence="8">NIES-1699</strain>
    </source>
</reference>
<dbReference type="GO" id="GO:0003735">
    <property type="term" value="F:structural constituent of ribosome"/>
    <property type="evidence" value="ECO:0007669"/>
    <property type="project" value="InterPro"/>
</dbReference>
<comment type="caution">
    <text evidence="8">The sequence shown here is derived from an EMBL/GenBank/DDBJ whole genome shotgun (WGS) entry which is preliminary data.</text>
</comment>
<dbReference type="PANTHER" id="PTHR21396">
    <property type="entry name" value="39S RIBOSOMAL PROTEIN L43"/>
    <property type="match status" value="1"/>
</dbReference>
<evidence type="ECO:0000256" key="3">
    <source>
        <dbReference type="ARBA" id="ARBA00022980"/>
    </source>
</evidence>
<dbReference type="SMART" id="SM00916">
    <property type="entry name" value="L51_S25_CI-B8"/>
    <property type="match status" value="1"/>
</dbReference>
<dbReference type="EMBL" id="JAQMWT010000590">
    <property type="protein sequence ID" value="KAJ8599068.1"/>
    <property type="molecule type" value="Genomic_DNA"/>
</dbReference>
<dbReference type="InterPro" id="IPR007741">
    <property type="entry name" value="Ribosomal_mL43/mS25/NADH_DH"/>
</dbReference>
<evidence type="ECO:0000256" key="4">
    <source>
        <dbReference type="ARBA" id="ARBA00023128"/>
    </source>
</evidence>
<feature type="domain" description="Ribosomal protein/NADH dehydrogenase" evidence="7">
    <location>
        <begin position="17"/>
        <end position="90"/>
    </location>
</feature>
<evidence type="ECO:0000256" key="1">
    <source>
        <dbReference type="ARBA" id="ARBA00004173"/>
    </source>
</evidence>
<evidence type="ECO:0000256" key="5">
    <source>
        <dbReference type="ARBA" id="ARBA00023274"/>
    </source>
</evidence>
<dbReference type="PANTHER" id="PTHR21396:SF2">
    <property type="entry name" value="LARGE RIBOSOMAL SUBUNIT PROTEIN ML43"/>
    <property type="match status" value="1"/>
</dbReference>
<evidence type="ECO:0000259" key="7">
    <source>
        <dbReference type="SMART" id="SM00916"/>
    </source>
</evidence>
<organism evidence="8 9">
    <name type="scientific">Chrysophaeum taylorii</name>
    <dbReference type="NCBI Taxonomy" id="2483200"/>
    <lineage>
        <taxon>Eukaryota</taxon>
        <taxon>Sar</taxon>
        <taxon>Stramenopiles</taxon>
        <taxon>Ochrophyta</taxon>
        <taxon>Pelagophyceae</taxon>
        <taxon>Pelagomonadales</taxon>
        <taxon>Pelagomonadaceae</taxon>
        <taxon>Chrysophaeum</taxon>
    </lineage>
</organism>
<protein>
    <recommendedName>
        <fullName evidence="6">Large ribosomal subunit protein mL43</fullName>
    </recommendedName>
</protein>
<evidence type="ECO:0000313" key="8">
    <source>
        <dbReference type="EMBL" id="KAJ8599068.1"/>
    </source>
</evidence>
<keyword evidence="3" id="KW-0689">Ribosomal protein</keyword>
<dbReference type="GO" id="GO:0005762">
    <property type="term" value="C:mitochondrial large ribosomal subunit"/>
    <property type="evidence" value="ECO:0007669"/>
    <property type="project" value="TreeGrafter"/>
</dbReference>
<dbReference type="SUPFAM" id="SSF52833">
    <property type="entry name" value="Thioredoxin-like"/>
    <property type="match status" value="1"/>
</dbReference>
<evidence type="ECO:0000256" key="2">
    <source>
        <dbReference type="ARBA" id="ARBA00006073"/>
    </source>
</evidence>
<comment type="subcellular location">
    <subcellularLocation>
        <location evidence="1">Mitochondrion</location>
    </subcellularLocation>
</comment>
<comment type="similarity">
    <text evidence="2">Belongs to the mitochondrion-specific ribosomal protein mL43 family.</text>
</comment>
<proteinExistence type="inferred from homology"/>
<dbReference type="InterPro" id="IPR039927">
    <property type="entry name" value="Ribosomal_mL43"/>
</dbReference>
<dbReference type="Gene3D" id="3.40.30.10">
    <property type="entry name" value="Glutaredoxin"/>
    <property type="match status" value="1"/>
</dbReference>
<keyword evidence="9" id="KW-1185">Reference proteome</keyword>
<sequence length="125" mass="14236">MNYGRFQLKELVVRYCGWGGSSRGARAFIGENLITFAEENPQIQVSARQANNKHPILIGRYINGIEKVVDAKNESSDSILELATRLRNQSGRKVRRYDRPVVTENPSIQGYWAGHARAFTRRSQK</sequence>
<dbReference type="GO" id="GO:0032543">
    <property type="term" value="P:mitochondrial translation"/>
    <property type="evidence" value="ECO:0007669"/>
    <property type="project" value="InterPro"/>
</dbReference>
<keyword evidence="4" id="KW-0496">Mitochondrion</keyword>
<dbReference type="Pfam" id="PF05047">
    <property type="entry name" value="L51_S25_CI-B8"/>
    <property type="match status" value="1"/>
</dbReference>